<keyword evidence="5" id="KW-1185">Reference proteome</keyword>
<dbReference type="InterPro" id="IPR036770">
    <property type="entry name" value="Ankyrin_rpt-contain_sf"/>
</dbReference>
<sequence>MLVACRKGDGEQVQRLLRSGAARPNDVMPKNETALSAAIRNGSDDVVQILVREGADPNLPCGQSQISPIQIAIALGYPHIARTLSQAGADMTYTSPLGWSLLHYVFERGRSSTNAEYLSMLGDYILFDDVKDSMGWTSLHRCAAYGTADGVRHLRRLGASLCPSRYPTVEGWSPIHVAALMNNVPTLEAFVKGMSGDIKYGLNSIDIHGWTPLHLAVDNGATDTMRWLLQNGADPHRMTYSTATWFPEGHEGESFSATRLAEMSDGACFGAFFDTLQQLGHDVTTEGKVIYWACNE</sequence>
<dbReference type="PROSITE" id="PS50088">
    <property type="entry name" value="ANK_REPEAT"/>
    <property type="match status" value="2"/>
</dbReference>
<protein>
    <recommendedName>
        <fullName evidence="6">Ankyrin</fullName>
    </recommendedName>
</protein>
<feature type="repeat" description="ANK" evidence="3">
    <location>
        <begin position="208"/>
        <end position="240"/>
    </location>
</feature>
<dbReference type="Gene3D" id="1.25.40.20">
    <property type="entry name" value="Ankyrin repeat-containing domain"/>
    <property type="match status" value="1"/>
</dbReference>
<evidence type="ECO:0000313" key="5">
    <source>
        <dbReference type="Proteomes" id="UP001396898"/>
    </source>
</evidence>
<name>A0ABR1S4M6_9PEZI</name>
<dbReference type="SMART" id="SM00248">
    <property type="entry name" value="ANK"/>
    <property type="match status" value="5"/>
</dbReference>
<proteinExistence type="predicted"/>
<evidence type="ECO:0000256" key="3">
    <source>
        <dbReference type="PROSITE-ProRule" id="PRU00023"/>
    </source>
</evidence>
<comment type="caution">
    <text evidence="4">The sequence shown here is derived from an EMBL/GenBank/DDBJ whole genome shotgun (WGS) entry which is preliminary data.</text>
</comment>
<dbReference type="PROSITE" id="PS50297">
    <property type="entry name" value="ANK_REP_REGION"/>
    <property type="match status" value="2"/>
</dbReference>
<dbReference type="Pfam" id="PF12796">
    <property type="entry name" value="Ank_2"/>
    <property type="match status" value="2"/>
</dbReference>
<evidence type="ECO:0000313" key="4">
    <source>
        <dbReference type="EMBL" id="KAK8026656.1"/>
    </source>
</evidence>
<evidence type="ECO:0000256" key="2">
    <source>
        <dbReference type="ARBA" id="ARBA00023043"/>
    </source>
</evidence>
<dbReference type="PANTHER" id="PTHR24171">
    <property type="entry name" value="ANKYRIN REPEAT DOMAIN-CONTAINING PROTEIN 39-RELATED"/>
    <property type="match status" value="1"/>
</dbReference>
<dbReference type="Proteomes" id="UP001396898">
    <property type="component" value="Unassembled WGS sequence"/>
</dbReference>
<dbReference type="InterPro" id="IPR002110">
    <property type="entry name" value="Ankyrin_rpt"/>
</dbReference>
<dbReference type="PANTHER" id="PTHR24171:SF8">
    <property type="entry name" value="BRCA1-ASSOCIATED RING DOMAIN PROTEIN 1"/>
    <property type="match status" value="1"/>
</dbReference>
<accession>A0ABR1S4M6</accession>
<keyword evidence="2 3" id="KW-0040">ANK repeat</keyword>
<evidence type="ECO:0000256" key="1">
    <source>
        <dbReference type="ARBA" id="ARBA00022737"/>
    </source>
</evidence>
<feature type="repeat" description="ANK" evidence="3">
    <location>
        <begin position="30"/>
        <end position="62"/>
    </location>
</feature>
<organism evidence="4 5">
    <name type="scientific">Apiospora marii</name>
    <dbReference type="NCBI Taxonomy" id="335849"/>
    <lineage>
        <taxon>Eukaryota</taxon>
        <taxon>Fungi</taxon>
        <taxon>Dikarya</taxon>
        <taxon>Ascomycota</taxon>
        <taxon>Pezizomycotina</taxon>
        <taxon>Sordariomycetes</taxon>
        <taxon>Xylariomycetidae</taxon>
        <taxon>Amphisphaeriales</taxon>
        <taxon>Apiosporaceae</taxon>
        <taxon>Apiospora</taxon>
    </lineage>
</organism>
<dbReference type="EMBL" id="JAQQWI010000007">
    <property type="protein sequence ID" value="KAK8026656.1"/>
    <property type="molecule type" value="Genomic_DNA"/>
</dbReference>
<dbReference type="SUPFAM" id="SSF48403">
    <property type="entry name" value="Ankyrin repeat"/>
    <property type="match status" value="1"/>
</dbReference>
<evidence type="ECO:0008006" key="6">
    <source>
        <dbReference type="Google" id="ProtNLM"/>
    </source>
</evidence>
<reference evidence="4 5" key="1">
    <citation type="submission" date="2023-01" db="EMBL/GenBank/DDBJ databases">
        <title>Analysis of 21 Apiospora genomes using comparative genomics revels a genus with tremendous synthesis potential of carbohydrate active enzymes and secondary metabolites.</title>
        <authorList>
            <person name="Sorensen T."/>
        </authorList>
    </citation>
    <scope>NUCLEOTIDE SEQUENCE [LARGE SCALE GENOMIC DNA]</scope>
    <source>
        <strain evidence="4 5">CBS 20057</strain>
    </source>
</reference>
<keyword evidence="1" id="KW-0677">Repeat</keyword>
<gene>
    <name evidence="4" type="ORF">PG991_003712</name>
</gene>